<feature type="transmembrane region" description="Helical" evidence="1">
    <location>
        <begin position="71"/>
        <end position="94"/>
    </location>
</feature>
<reference evidence="2" key="1">
    <citation type="journal article" date="2023" name="G3 (Bethesda)">
        <title>A reference genome for the long-term kleptoplast-retaining sea slug Elysia crispata morphotype clarki.</title>
        <authorList>
            <person name="Eastman K.E."/>
            <person name="Pendleton A.L."/>
            <person name="Shaikh M.A."/>
            <person name="Suttiyut T."/>
            <person name="Ogas R."/>
            <person name="Tomko P."/>
            <person name="Gavelis G."/>
            <person name="Widhalm J.R."/>
            <person name="Wisecaver J.H."/>
        </authorList>
    </citation>
    <scope>NUCLEOTIDE SEQUENCE</scope>
    <source>
        <strain evidence="2">ECLA1</strain>
    </source>
</reference>
<dbReference type="Proteomes" id="UP001283361">
    <property type="component" value="Unassembled WGS sequence"/>
</dbReference>
<keyword evidence="1" id="KW-0812">Transmembrane</keyword>
<evidence type="ECO:0000256" key="1">
    <source>
        <dbReference type="SAM" id="Phobius"/>
    </source>
</evidence>
<comment type="caution">
    <text evidence="2">The sequence shown here is derived from an EMBL/GenBank/DDBJ whole genome shotgun (WGS) entry which is preliminary data.</text>
</comment>
<evidence type="ECO:0000313" key="2">
    <source>
        <dbReference type="EMBL" id="KAK3771065.1"/>
    </source>
</evidence>
<evidence type="ECO:0000313" key="3">
    <source>
        <dbReference type="Proteomes" id="UP001283361"/>
    </source>
</evidence>
<proteinExistence type="predicted"/>
<keyword evidence="1" id="KW-1133">Transmembrane helix</keyword>
<sequence length="271" mass="29363">MGAGLILYISVSADLILYNGCRFDTHLSGCGFDPLQWVQFDTLHLMSADLILYNGCGFDTLHLQWVQFDPAMGAVSAGLILYNSSGCGSLILFISSGCGFDTPVSAGLILYISVSAGLILYNSSECGFDPLHLYELGFDTTSPVSACLILYISVSPGLILYISMGAGLILYISSECGFDTLHLHGCWFDTLHLQWVLVWYSTTPVISALKTHLPVVARRREGEMKENPVSAGLIPYNPVSAGLRQELSEYGFDTAISRTSAHGLQLKGVKE</sequence>
<dbReference type="AlphaFoldDB" id="A0AAE0ZKL2"/>
<feature type="transmembrane region" description="Helical" evidence="1">
    <location>
        <begin position="143"/>
        <end position="172"/>
    </location>
</feature>
<gene>
    <name evidence="2" type="ORF">RRG08_066451</name>
</gene>
<dbReference type="EMBL" id="JAWDGP010003777">
    <property type="protein sequence ID" value="KAK3771065.1"/>
    <property type="molecule type" value="Genomic_DNA"/>
</dbReference>
<organism evidence="2 3">
    <name type="scientific">Elysia crispata</name>
    <name type="common">lettuce slug</name>
    <dbReference type="NCBI Taxonomy" id="231223"/>
    <lineage>
        <taxon>Eukaryota</taxon>
        <taxon>Metazoa</taxon>
        <taxon>Spiralia</taxon>
        <taxon>Lophotrochozoa</taxon>
        <taxon>Mollusca</taxon>
        <taxon>Gastropoda</taxon>
        <taxon>Heterobranchia</taxon>
        <taxon>Euthyneura</taxon>
        <taxon>Panpulmonata</taxon>
        <taxon>Sacoglossa</taxon>
        <taxon>Placobranchoidea</taxon>
        <taxon>Plakobranchidae</taxon>
        <taxon>Elysia</taxon>
    </lineage>
</organism>
<accession>A0AAE0ZKL2</accession>
<name>A0AAE0ZKL2_9GAST</name>
<keyword evidence="3" id="KW-1185">Reference proteome</keyword>
<feature type="transmembrane region" description="Helical" evidence="1">
    <location>
        <begin position="106"/>
        <end position="123"/>
    </location>
</feature>
<keyword evidence="1" id="KW-0472">Membrane</keyword>
<protein>
    <submittedName>
        <fullName evidence="2">Uncharacterized protein</fullName>
    </submittedName>
</protein>